<reference evidence="1" key="1">
    <citation type="submission" date="2021-05" db="EMBL/GenBank/DDBJ databases">
        <title>Encephalitozoon hellem ATCC 50604 Complete Genome.</title>
        <authorList>
            <person name="Mascarenhas dos Santos A.C."/>
            <person name="Julian A.T."/>
            <person name="Pombert J.-F."/>
        </authorList>
    </citation>
    <scope>NUCLEOTIDE SEQUENCE</scope>
    <source>
        <strain evidence="1">ATCC 50604</strain>
    </source>
</reference>
<dbReference type="EMBL" id="CP119064">
    <property type="protein sequence ID" value="WEL38262.1"/>
    <property type="molecule type" value="Genomic_DNA"/>
</dbReference>
<gene>
    <name evidence="1" type="ORF">GPU96_03g05260</name>
    <name evidence="2" type="ORF">PFJ87_03g01210</name>
</gene>
<evidence type="ECO:0000313" key="1">
    <source>
        <dbReference type="EMBL" id="UTX42803.1"/>
    </source>
</evidence>
<dbReference type="EMBL" id="CP075149">
    <property type="protein sequence ID" value="UTX42803.1"/>
    <property type="molecule type" value="Genomic_DNA"/>
</dbReference>
<evidence type="ECO:0000313" key="4">
    <source>
        <dbReference type="Proteomes" id="UP001217963"/>
    </source>
</evidence>
<reference evidence="2 4" key="2">
    <citation type="submission" date="2023-02" db="EMBL/GenBank/DDBJ databases">
        <title>Encephalitozoon hellem ATCC 50451 complete genome.</title>
        <authorList>
            <person name="Mascarenhas dos Santos A.C."/>
            <person name="Julian A.T."/>
            <person name="Pombert J.-F."/>
        </authorList>
    </citation>
    <scope>NUCLEOTIDE SEQUENCE [LARGE SCALE GENOMIC DNA]</scope>
    <source>
        <strain evidence="2 4">ATCC 50451</strain>
    </source>
</reference>
<dbReference type="OrthoDB" id="2191508at2759"/>
<sequence length="101" mass="12278">MFVWSCLRPEEGINKAEMFLPPDTNTKERRRFDLDDLRVYYLICEELGIAEEEHIQKSFYYLMKWAGQDKFSGEVGLLRNYIMRIKKERKDRSSEWDVLMM</sequence>
<proteinExistence type="predicted"/>
<evidence type="ECO:0000313" key="2">
    <source>
        <dbReference type="EMBL" id="WEL38262.1"/>
    </source>
</evidence>
<name>A0A9Q9F7Y4_ENCHE</name>
<protein>
    <submittedName>
        <fullName evidence="1">Uncharacterized protein</fullName>
    </submittedName>
</protein>
<dbReference type="Proteomes" id="UP001059546">
    <property type="component" value="Chromosome III"/>
</dbReference>
<organism evidence="1 3">
    <name type="scientific">Encephalitozoon hellem</name>
    <name type="common">Microsporidian parasite</name>
    <dbReference type="NCBI Taxonomy" id="27973"/>
    <lineage>
        <taxon>Eukaryota</taxon>
        <taxon>Fungi</taxon>
        <taxon>Fungi incertae sedis</taxon>
        <taxon>Microsporidia</taxon>
        <taxon>Unikaryonidae</taxon>
        <taxon>Encephalitozoon</taxon>
    </lineage>
</organism>
<dbReference type="AlphaFoldDB" id="A0A9Q9F7Y4"/>
<evidence type="ECO:0000313" key="3">
    <source>
        <dbReference type="Proteomes" id="UP001059546"/>
    </source>
</evidence>
<dbReference type="Proteomes" id="UP001217963">
    <property type="component" value="Chromosome III"/>
</dbReference>
<accession>A0A9Q9F7Y4</accession>
<keyword evidence="4" id="KW-1185">Reference proteome</keyword>